<sequence length="186" mass="21299">MLFLKFKLGFLFCLISFGSFANSDLTVVDKYIKALKSNDFLLAASQVEQSELDGFKLFFVSIGQMAEDKNKYSEFATGPFSQFKTLEQLKAADSKVLFSKVLEVGITSNKKMMKMFNSAEYKYVGSVKESDTKAYGVIKMTMYWEEEPIEMTDIVPLIMHEGKYYIGMKADFKMIANSFKSYFEKI</sequence>
<gene>
    <name evidence="2" type="ORF">GTG28_05240</name>
</gene>
<dbReference type="EMBL" id="WWEU01000001">
    <property type="protein sequence ID" value="MYM58622.1"/>
    <property type="molecule type" value="Genomic_DNA"/>
</dbReference>
<reference evidence="2 3" key="1">
    <citation type="submission" date="2020-01" db="EMBL/GenBank/DDBJ databases">
        <title>Draft Genome Sequence of Vibrio sp. strain OCN044, Isolated from a Healthy Coral at Palmyra Atoll.</title>
        <authorList>
            <person name="Videau P."/>
            <person name="Loughran R."/>
            <person name="Esquivel A."/>
            <person name="Deadmond M."/>
            <person name="Paddock B.E."/>
            <person name="Saw J.H."/>
            <person name="Ushijima B."/>
        </authorList>
    </citation>
    <scope>NUCLEOTIDE SEQUENCE [LARGE SCALE GENOMIC DNA]</scope>
    <source>
        <strain evidence="2 3">OCN044</strain>
    </source>
</reference>
<evidence type="ECO:0000313" key="3">
    <source>
        <dbReference type="Proteomes" id="UP000478571"/>
    </source>
</evidence>
<comment type="caution">
    <text evidence="2">The sequence shown here is derived from an EMBL/GenBank/DDBJ whole genome shotgun (WGS) entry which is preliminary data.</text>
</comment>
<dbReference type="AlphaFoldDB" id="A0A6L8LZH2"/>
<keyword evidence="3" id="KW-1185">Reference proteome</keyword>
<protein>
    <submittedName>
        <fullName evidence="2">Uncharacterized protein</fullName>
    </submittedName>
</protein>
<accession>A0A6L8LZH2</accession>
<dbReference type="RefSeq" id="WP_160927607.1">
    <property type="nucleotide sequence ID" value="NZ_WWEU01000001.1"/>
</dbReference>
<dbReference type="Proteomes" id="UP000478571">
    <property type="component" value="Unassembled WGS sequence"/>
</dbReference>
<feature type="chain" id="PRO_5026899822" evidence="1">
    <location>
        <begin position="22"/>
        <end position="186"/>
    </location>
</feature>
<evidence type="ECO:0000313" key="2">
    <source>
        <dbReference type="EMBL" id="MYM58622.1"/>
    </source>
</evidence>
<proteinExistence type="predicted"/>
<evidence type="ECO:0000256" key="1">
    <source>
        <dbReference type="SAM" id="SignalP"/>
    </source>
</evidence>
<feature type="signal peptide" evidence="1">
    <location>
        <begin position="1"/>
        <end position="21"/>
    </location>
</feature>
<name>A0A6L8LZH2_9VIBR</name>
<organism evidence="2 3">
    <name type="scientific">Vibrio tetraodonis subsp. pristinus</name>
    <dbReference type="NCBI Taxonomy" id="2695891"/>
    <lineage>
        <taxon>Bacteria</taxon>
        <taxon>Pseudomonadati</taxon>
        <taxon>Pseudomonadota</taxon>
        <taxon>Gammaproteobacteria</taxon>
        <taxon>Vibrionales</taxon>
        <taxon>Vibrionaceae</taxon>
        <taxon>Vibrio</taxon>
    </lineage>
</organism>
<keyword evidence="1" id="KW-0732">Signal</keyword>